<name>A0A2A5JV57_PSEO7</name>
<feature type="transmembrane region" description="Helical" evidence="1">
    <location>
        <begin position="26"/>
        <end position="49"/>
    </location>
</feature>
<protein>
    <submittedName>
        <fullName evidence="2">Uncharacterized protein</fullName>
    </submittedName>
</protein>
<feature type="transmembrane region" description="Helical" evidence="1">
    <location>
        <begin position="293"/>
        <end position="325"/>
    </location>
</feature>
<feature type="transmembrane region" description="Helical" evidence="1">
    <location>
        <begin position="61"/>
        <end position="83"/>
    </location>
</feature>
<accession>A0A2A5JV57</accession>
<gene>
    <name evidence="2" type="ORF">CEX98_02995</name>
</gene>
<evidence type="ECO:0000256" key="1">
    <source>
        <dbReference type="SAM" id="Phobius"/>
    </source>
</evidence>
<dbReference type="EMBL" id="NKHF01000011">
    <property type="protein sequence ID" value="PCK33209.1"/>
    <property type="molecule type" value="Genomic_DNA"/>
</dbReference>
<comment type="caution">
    <text evidence="2">The sequence shown here is derived from an EMBL/GenBank/DDBJ whole genome shotgun (WGS) entry which is preliminary data.</text>
</comment>
<feature type="transmembrane region" description="Helical" evidence="1">
    <location>
        <begin position="104"/>
        <end position="129"/>
    </location>
</feature>
<dbReference type="InterPro" id="IPR045614">
    <property type="entry name" value="DUF6136"/>
</dbReference>
<feature type="transmembrane region" description="Helical" evidence="1">
    <location>
        <begin position="135"/>
        <end position="154"/>
    </location>
</feature>
<dbReference type="AlphaFoldDB" id="A0A2A5JV57"/>
<proteinExistence type="predicted"/>
<feature type="transmembrane region" description="Helical" evidence="1">
    <location>
        <begin position="161"/>
        <end position="180"/>
    </location>
</feature>
<reference evidence="3" key="1">
    <citation type="journal article" date="2019" name="Genome Announc.">
        <title>Draft Genome Sequence of Pseudoalteromonas piscicida Strain 36Y ROTHPW, an Hypersaline Seawater Isolate from the South Coast of Sonora, Mexico.</title>
        <authorList>
            <person name="Sanchez-Diaz R."/>
            <person name="Molina-Garza Z.J."/>
            <person name="Cruz-Suarez L.E."/>
            <person name="Selvin J."/>
            <person name="Kiran G.S."/>
            <person name="Ibarra-Gamez J.C."/>
            <person name="Gomez-Gil B."/>
            <person name="Galaviz-Silva L."/>
        </authorList>
    </citation>
    <scope>NUCLEOTIDE SEQUENCE [LARGE SCALE GENOMIC DNA]</scope>
    <source>
        <strain evidence="3">36Y_RITHPW</strain>
    </source>
</reference>
<keyword evidence="1" id="KW-1133">Transmembrane helix</keyword>
<dbReference type="Pfam" id="PF19632">
    <property type="entry name" value="DUF6136"/>
    <property type="match status" value="1"/>
</dbReference>
<keyword evidence="1" id="KW-0472">Membrane</keyword>
<evidence type="ECO:0000313" key="2">
    <source>
        <dbReference type="EMBL" id="PCK33209.1"/>
    </source>
</evidence>
<organism evidence="2 3">
    <name type="scientific">Pseudoalteromonas piscicida</name>
    <dbReference type="NCBI Taxonomy" id="43662"/>
    <lineage>
        <taxon>Bacteria</taxon>
        <taxon>Pseudomonadati</taxon>
        <taxon>Pseudomonadota</taxon>
        <taxon>Gammaproteobacteria</taxon>
        <taxon>Alteromonadales</taxon>
        <taxon>Pseudoalteromonadaceae</taxon>
        <taxon>Pseudoalteromonas</taxon>
    </lineage>
</organism>
<keyword evidence="1" id="KW-0812">Transmembrane</keyword>
<feature type="transmembrane region" description="Helical" evidence="1">
    <location>
        <begin position="337"/>
        <end position="355"/>
    </location>
</feature>
<dbReference type="OrthoDB" id="6284252at2"/>
<keyword evidence="3" id="KW-1185">Reference proteome</keyword>
<evidence type="ECO:0000313" key="3">
    <source>
        <dbReference type="Proteomes" id="UP000228621"/>
    </source>
</evidence>
<dbReference type="Proteomes" id="UP000228621">
    <property type="component" value="Unassembled WGS sequence"/>
</dbReference>
<dbReference type="RefSeq" id="WP_099640650.1">
    <property type="nucleotide sequence ID" value="NZ_NKHF01000011.1"/>
</dbReference>
<feature type="transmembrane region" description="Helical" evidence="1">
    <location>
        <begin position="219"/>
        <end position="239"/>
    </location>
</feature>
<sequence length="357" mass="39776">MFYYYRYRKTALSQSLQAIGQQVQQFGLMIAALFQAYLLGLIAVMFMGIGKIVESDDPATAVQVAWGLIAAQSFILLVFRDAVLDKPHRSYHFTLLRTTLHQKIADGFSLLVVHPLLLMTLILGYSIGIDKLPQAGSLIAFAVTQLVVALCFVYRPLGTSIGLIFSAGLSLVMVQIAWYLAALNLFALAGALLLPRSIMVSISVRDLTTFWLSFIYQHYFIVLWRVVMSVLVLWFGVILQAERPDLMANYVPGLVSLNLLWWSSLAIDLKPEVAGRAAFWLSINKLTRAKQSVWIVIIGTAICFSFPVYMILGFSMVGLLPYVFLPLLVLSALKSPQHLAIAWLSTLVLSYTVFVNL</sequence>